<dbReference type="GO" id="GO:0005829">
    <property type="term" value="C:cytosol"/>
    <property type="evidence" value="ECO:0007669"/>
    <property type="project" value="TreeGrafter"/>
</dbReference>
<dbReference type="GO" id="GO:0000287">
    <property type="term" value="F:magnesium ion binding"/>
    <property type="evidence" value="ECO:0007669"/>
    <property type="project" value="UniProtKB-UniRule"/>
</dbReference>
<comment type="caution">
    <text evidence="11">Lacks conserved residue(s) required for the propagation of feature annotation.</text>
</comment>
<reference evidence="12 13" key="1">
    <citation type="submission" date="2017-10" db="EMBL/GenBank/DDBJ databases">
        <title>Genome sequence of Caulobacter mirabilis FWC38.</title>
        <authorList>
            <person name="Fiebig A."/>
            <person name="Crosson S."/>
        </authorList>
    </citation>
    <scope>NUCLEOTIDE SEQUENCE [LARGE SCALE GENOMIC DNA]</scope>
    <source>
        <strain evidence="12 13">FWC 38</strain>
    </source>
</reference>
<keyword evidence="7 11" id="KW-0418">Kinase</keyword>
<dbReference type="PANTHER" id="PTHR21087:SF16">
    <property type="entry name" value="SHIKIMATE KINASE 1, CHLOROPLASTIC"/>
    <property type="match status" value="1"/>
</dbReference>
<keyword evidence="13" id="KW-1185">Reference proteome</keyword>
<feature type="binding site" evidence="11">
    <location>
        <position position="125"/>
    </location>
    <ligand>
        <name>ATP</name>
        <dbReference type="ChEBI" id="CHEBI:30616"/>
    </ligand>
</feature>
<dbReference type="GO" id="GO:0005524">
    <property type="term" value="F:ATP binding"/>
    <property type="evidence" value="ECO:0007669"/>
    <property type="project" value="UniProtKB-UniRule"/>
</dbReference>
<dbReference type="AlphaFoldDB" id="A0A2D2AUV6"/>
<dbReference type="Pfam" id="PF01202">
    <property type="entry name" value="SKI"/>
    <property type="match status" value="1"/>
</dbReference>
<protein>
    <recommendedName>
        <fullName evidence="3 11">Shikimate kinase</fullName>
        <shortName evidence="11">SK</shortName>
        <ecNumber evidence="3 11">2.7.1.71</ecNumber>
    </recommendedName>
</protein>
<dbReference type="OrthoDB" id="9800332at2"/>
<dbReference type="GO" id="GO:0009073">
    <property type="term" value="P:aromatic amino acid family biosynthetic process"/>
    <property type="evidence" value="ECO:0007669"/>
    <property type="project" value="UniProtKB-KW"/>
</dbReference>
<dbReference type="Gene3D" id="3.40.50.300">
    <property type="entry name" value="P-loop containing nucleotide triphosphate hydrolases"/>
    <property type="match status" value="1"/>
</dbReference>
<keyword evidence="6 11" id="KW-0547">Nucleotide-binding</keyword>
<dbReference type="InterPro" id="IPR031322">
    <property type="entry name" value="Shikimate/glucono_kinase"/>
</dbReference>
<dbReference type="PRINTS" id="PR01100">
    <property type="entry name" value="SHIKIMTKNASE"/>
</dbReference>
<evidence type="ECO:0000256" key="9">
    <source>
        <dbReference type="ARBA" id="ARBA00023141"/>
    </source>
</evidence>
<gene>
    <name evidence="11" type="primary">aroK</name>
    <name evidence="12" type="ORF">CSW64_04940</name>
</gene>
<name>A0A2D2AUV6_9CAUL</name>
<comment type="cofactor">
    <cofactor evidence="11">
        <name>Mg(2+)</name>
        <dbReference type="ChEBI" id="CHEBI:18420"/>
    </cofactor>
    <text evidence="11">Binds 1 Mg(2+) ion per subunit.</text>
</comment>
<feature type="binding site" evidence="11">
    <location>
        <position position="23"/>
    </location>
    <ligand>
        <name>Mg(2+)</name>
        <dbReference type="ChEBI" id="CHEBI:18420"/>
    </ligand>
</feature>
<evidence type="ECO:0000313" key="12">
    <source>
        <dbReference type="EMBL" id="ATQ41802.1"/>
    </source>
</evidence>
<evidence type="ECO:0000256" key="5">
    <source>
        <dbReference type="ARBA" id="ARBA00022679"/>
    </source>
</evidence>
<evidence type="ECO:0000256" key="6">
    <source>
        <dbReference type="ARBA" id="ARBA00022741"/>
    </source>
</evidence>
<dbReference type="RefSeq" id="WP_099621059.1">
    <property type="nucleotide sequence ID" value="NZ_CP024201.1"/>
</dbReference>
<keyword evidence="11" id="KW-0479">Metal-binding</keyword>
<comment type="subunit">
    <text evidence="11">Monomer.</text>
</comment>
<proteinExistence type="inferred from homology"/>
<comment type="function">
    <text evidence="11">Catalyzes the specific phosphorylation of the 3-hydroxyl group of shikimic acid using ATP as a cosubstrate.</text>
</comment>
<dbReference type="InterPro" id="IPR027417">
    <property type="entry name" value="P-loop_NTPase"/>
</dbReference>
<dbReference type="EC" id="2.7.1.71" evidence="3 11"/>
<dbReference type="PROSITE" id="PS01128">
    <property type="entry name" value="SHIKIMATE_KINASE"/>
    <property type="match status" value="1"/>
</dbReference>
<keyword evidence="4 11" id="KW-0028">Amino-acid biosynthesis</keyword>
<evidence type="ECO:0000256" key="2">
    <source>
        <dbReference type="ARBA" id="ARBA00006997"/>
    </source>
</evidence>
<comment type="subcellular location">
    <subcellularLocation>
        <location evidence="11">Cytoplasm</location>
    </subcellularLocation>
</comment>
<feature type="binding site" evidence="11">
    <location>
        <position position="87"/>
    </location>
    <ligand>
        <name>substrate</name>
    </ligand>
</feature>
<feature type="binding site" evidence="11">
    <location>
        <begin position="19"/>
        <end position="24"/>
    </location>
    <ligand>
        <name>ATP</name>
        <dbReference type="ChEBI" id="CHEBI:30616"/>
    </ligand>
</feature>
<feature type="binding site" evidence="11">
    <location>
        <position position="144"/>
    </location>
    <ligand>
        <name>substrate</name>
    </ligand>
</feature>
<dbReference type="GO" id="GO:0009423">
    <property type="term" value="P:chorismate biosynthetic process"/>
    <property type="evidence" value="ECO:0007669"/>
    <property type="project" value="UniProtKB-UniRule"/>
</dbReference>
<dbReference type="SUPFAM" id="SSF52540">
    <property type="entry name" value="P-loop containing nucleoside triphosphate hydrolases"/>
    <property type="match status" value="1"/>
</dbReference>
<evidence type="ECO:0000256" key="10">
    <source>
        <dbReference type="ARBA" id="ARBA00048567"/>
    </source>
</evidence>
<dbReference type="GO" id="GO:0008652">
    <property type="term" value="P:amino acid biosynthetic process"/>
    <property type="evidence" value="ECO:0007669"/>
    <property type="project" value="UniProtKB-KW"/>
</dbReference>
<dbReference type="GO" id="GO:0004765">
    <property type="term" value="F:shikimate kinase activity"/>
    <property type="evidence" value="ECO:0007669"/>
    <property type="project" value="UniProtKB-UniRule"/>
</dbReference>
<dbReference type="PANTHER" id="PTHR21087">
    <property type="entry name" value="SHIKIMATE KINASE"/>
    <property type="match status" value="1"/>
</dbReference>
<dbReference type="UniPathway" id="UPA00053">
    <property type="reaction ID" value="UER00088"/>
</dbReference>
<evidence type="ECO:0000256" key="3">
    <source>
        <dbReference type="ARBA" id="ARBA00012154"/>
    </source>
</evidence>
<dbReference type="InterPro" id="IPR023000">
    <property type="entry name" value="Shikimate_kinase_CS"/>
</dbReference>
<keyword evidence="11" id="KW-0460">Magnesium</keyword>
<dbReference type="Proteomes" id="UP000228945">
    <property type="component" value="Chromosome"/>
</dbReference>
<feature type="binding site" evidence="11">
    <location>
        <position position="65"/>
    </location>
    <ligand>
        <name>substrate</name>
    </ligand>
</feature>
<keyword evidence="11" id="KW-0963">Cytoplasm</keyword>
<dbReference type="HAMAP" id="MF_00109">
    <property type="entry name" value="Shikimate_kinase"/>
    <property type="match status" value="1"/>
</dbReference>
<feature type="binding site" evidence="11">
    <location>
        <position position="41"/>
    </location>
    <ligand>
        <name>substrate</name>
    </ligand>
</feature>
<comment type="pathway">
    <text evidence="1 11">Metabolic intermediate biosynthesis; chorismate biosynthesis; chorismate from D-erythrose 4-phosphate and phosphoenolpyruvate: step 5/7.</text>
</comment>
<dbReference type="KEGG" id="cmb:CSW64_04940"/>
<evidence type="ECO:0000256" key="8">
    <source>
        <dbReference type="ARBA" id="ARBA00022840"/>
    </source>
</evidence>
<comment type="similarity">
    <text evidence="2 11">Belongs to the shikimate kinase family.</text>
</comment>
<evidence type="ECO:0000256" key="1">
    <source>
        <dbReference type="ARBA" id="ARBA00004842"/>
    </source>
</evidence>
<dbReference type="InterPro" id="IPR000623">
    <property type="entry name" value="Shikimate_kinase/TSH1"/>
</dbReference>
<evidence type="ECO:0000256" key="7">
    <source>
        <dbReference type="ARBA" id="ARBA00022777"/>
    </source>
</evidence>
<organism evidence="12 13">
    <name type="scientific">Caulobacter mirabilis</name>
    <dbReference type="NCBI Taxonomy" id="69666"/>
    <lineage>
        <taxon>Bacteria</taxon>
        <taxon>Pseudomonadati</taxon>
        <taxon>Pseudomonadota</taxon>
        <taxon>Alphaproteobacteria</taxon>
        <taxon>Caulobacterales</taxon>
        <taxon>Caulobacteraceae</taxon>
        <taxon>Caulobacter</taxon>
    </lineage>
</organism>
<keyword evidence="5 11" id="KW-0808">Transferase</keyword>
<comment type="catalytic activity">
    <reaction evidence="10 11">
        <text>shikimate + ATP = 3-phosphoshikimate + ADP + H(+)</text>
        <dbReference type="Rhea" id="RHEA:13121"/>
        <dbReference type="ChEBI" id="CHEBI:15378"/>
        <dbReference type="ChEBI" id="CHEBI:30616"/>
        <dbReference type="ChEBI" id="CHEBI:36208"/>
        <dbReference type="ChEBI" id="CHEBI:145989"/>
        <dbReference type="ChEBI" id="CHEBI:456216"/>
        <dbReference type="EC" id="2.7.1.71"/>
    </reaction>
</comment>
<keyword evidence="9 11" id="KW-0057">Aromatic amino acid biosynthesis</keyword>
<evidence type="ECO:0000256" key="4">
    <source>
        <dbReference type="ARBA" id="ARBA00022605"/>
    </source>
</evidence>
<keyword evidence="8 11" id="KW-0067">ATP-binding</keyword>
<dbReference type="CDD" id="cd00464">
    <property type="entry name" value="SK"/>
    <property type="match status" value="1"/>
</dbReference>
<accession>A0A2D2AUV6</accession>
<sequence length="182" mass="19887">MTPDPRLRAKTIALVGLMGVGKSSIGRRLALALDMPFRDADTEVENAAGQSIADIFAAYGEPVFREGERKVIARLLDEGPHVLATGGGAFVNDETRALIRERAISVWLKADLELLARRVGRKDTRPLLRGKDPLEVLKAQAEARYPHYEQADIVVLTGDTPHFEAVDAVLEALNRHLIGAES</sequence>
<evidence type="ECO:0000313" key="13">
    <source>
        <dbReference type="Proteomes" id="UP000228945"/>
    </source>
</evidence>
<dbReference type="EMBL" id="CP024201">
    <property type="protein sequence ID" value="ATQ41802.1"/>
    <property type="molecule type" value="Genomic_DNA"/>
</dbReference>
<dbReference type="NCBIfam" id="NF010552">
    <property type="entry name" value="PRK13946.1"/>
    <property type="match status" value="1"/>
</dbReference>
<evidence type="ECO:0000256" key="11">
    <source>
        <dbReference type="HAMAP-Rule" id="MF_00109"/>
    </source>
</evidence>